<dbReference type="EMBL" id="VOOR01000020">
    <property type="protein sequence ID" value="TXB63033.1"/>
    <property type="molecule type" value="Genomic_DNA"/>
</dbReference>
<evidence type="ECO:0000313" key="3">
    <source>
        <dbReference type="Proteomes" id="UP000321580"/>
    </source>
</evidence>
<dbReference type="OrthoDB" id="1494971at2"/>
<feature type="transmembrane region" description="Helical" evidence="1">
    <location>
        <begin position="34"/>
        <end position="55"/>
    </location>
</feature>
<keyword evidence="1" id="KW-1133">Transmembrane helix</keyword>
<feature type="transmembrane region" description="Helical" evidence="1">
    <location>
        <begin position="67"/>
        <end position="88"/>
    </location>
</feature>
<dbReference type="RefSeq" id="WP_147167588.1">
    <property type="nucleotide sequence ID" value="NZ_VOOR01000020.1"/>
</dbReference>
<dbReference type="AlphaFoldDB" id="A0A5C6RLA5"/>
<feature type="transmembrane region" description="Helical" evidence="1">
    <location>
        <begin position="100"/>
        <end position="120"/>
    </location>
</feature>
<comment type="caution">
    <text evidence="2">The sequence shown here is derived from an EMBL/GenBank/DDBJ whole genome shotgun (WGS) entry which is preliminary data.</text>
</comment>
<organism evidence="2 3">
    <name type="scientific">Phaeodactylibacter luteus</name>
    <dbReference type="NCBI Taxonomy" id="1564516"/>
    <lineage>
        <taxon>Bacteria</taxon>
        <taxon>Pseudomonadati</taxon>
        <taxon>Bacteroidota</taxon>
        <taxon>Saprospiria</taxon>
        <taxon>Saprospirales</taxon>
        <taxon>Haliscomenobacteraceae</taxon>
        <taxon>Phaeodactylibacter</taxon>
    </lineage>
</organism>
<keyword evidence="1" id="KW-0472">Membrane</keyword>
<evidence type="ECO:0000256" key="1">
    <source>
        <dbReference type="SAM" id="Phobius"/>
    </source>
</evidence>
<accession>A0A5C6RLA5</accession>
<sequence length="129" mass="14479">MNVRTFLIQLALVSAASAGLVFWMNSWPRFASHAVVGWASLGVFVLISLGMYYAGRKAAVSENKHDFTNVALGVTVGKLFFAIGFILGYNYLAQPDDRQFIIPFFSVYLIYTIFETYVMMKLGQTDQNK</sequence>
<evidence type="ECO:0000313" key="2">
    <source>
        <dbReference type="EMBL" id="TXB63033.1"/>
    </source>
</evidence>
<name>A0A5C6RLA5_9BACT</name>
<proteinExistence type="predicted"/>
<gene>
    <name evidence="2" type="ORF">FRY97_11045</name>
</gene>
<reference evidence="2 3" key="1">
    <citation type="submission" date="2019-08" db="EMBL/GenBank/DDBJ databases">
        <title>Genome of Phaeodactylibacter luteus.</title>
        <authorList>
            <person name="Bowman J.P."/>
        </authorList>
    </citation>
    <scope>NUCLEOTIDE SEQUENCE [LARGE SCALE GENOMIC DNA]</scope>
    <source>
        <strain evidence="2 3">KCTC 42180</strain>
    </source>
</reference>
<keyword evidence="3" id="KW-1185">Reference proteome</keyword>
<protein>
    <submittedName>
        <fullName evidence="2">Uncharacterized protein</fullName>
    </submittedName>
</protein>
<keyword evidence="1" id="KW-0812">Transmembrane</keyword>
<dbReference type="Proteomes" id="UP000321580">
    <property type="component" value="Unassembled WGS sequence"/>
</dbReference>